<name>A0AC60Q114_IXOPE</name>
<gene>
    <name evidence="1" type="ORF">HPB47_025635</name>
</gene>
<evidence type="ECO:0000313" key="2">
    <source>
        <dbReference type="Proteomes" id="UP000805193"/>
    </source>
</evidence>
<accession>A0AC60Q114</accession>
<keyword evidence="2" id="KW-1185">Reference proteome</keyword>
<dbReference type="Proteomes" id="UP000805193">
    <property type="component" value="Unassembled WGS sequence"/>
</dbReference>
<comment type="caution">
    <text evidence="1">The sequence shown here is derived from an EMBL/GenBank/DDBJ whole genome shotgun (WGS) entry which is preliminary data.</text>
</comment>
<organism evidence="1 2">
    <name type="scientific">Ixodes persulcatus</name>
    <name type="common">Taiga tick</name>
    <dbReference type="NCBI Taxonomy" id="34615"/>
    <lineage>
        <taxon>Eukaryota</taxon>
        <taxon>Metazoa</taxon>
        <taxon>Ecdysozoa</taxon>
        <taxon>Arthropoda</taxon>
        <taxon>Chelicerata</taxon>
        <taxon>Arachnida</taxon>
        <taxon>Acari</taxon>
        <taxon>Parasitiformes</taxon>
        <taxon>Ixodida</taxon>
        <taxon>Ixodoidea</taxon>
        <taxon>Ixodidae</taxon>
        <taxon>Ixodinae</taxon>
        <taxon>Ixodes</taxon>
    </lineage>
</organism>
<reference evidence="1 2" key="1">
    <citation type="journal article" date="2020" name="Cell">
        <title>Large-Scale Comparative Analyses of Tick Genomes Elucidate Their Genetic Diversity and Vector Capacities.</title>
        <authorList>
            <consortium name="Tick Genome and Microbiome Consortium (TIGMIC)"/>
            <person name="Jia N."/>
            <person name="Wang J."/>
            <person name="Shi W."/>
            <person name="Du L."/>
            <person name="Sun Y."/>
            <person name="Zhan W."/>
            <person name="Jiang J.F."/>
            <person name="Wang Q."/>
            <person name="Zhang B."/>
            <person name="Ji P."/>
            <person name="Bell-Sakyi L."/>
            <person name="Cui X.M."/>
            <person name="Yuan T.T."/>
            <person name="Jiang B.G."/>
            <person name="Yang W.F."/>
            <person name="Lam T.T."/>
            <person name="Chang Q.C."/>
            <person name="Ding S.J."/>
            <person name="Wang X.J."/>
            <person name="Zhu J.G."/>
            <person name="Ruan X.D."/>
            <person name="Zhao L."/>
            <person name="Wei J.T."/>
            <person name="Ye R.Z."/>
            <person name="Que T.C."/>
            <person name="Du C.H."/>
            <person name="Zhou Y.H."/>
            <person name="Cheng J.X."/>
            <person name="Dai P.F."/>
            <person name="Guo W.B."/>
            <person name="Han X.H."/>
            <person name="Huang E.J."/>
            <person name="Li L.F."/>
            <person name="Wei W."/>
            <person name="Gao Y.C."/>
            <person name="Liu J.Z."/>
            <person name="Shao H.Z."/>
            <person name="Wang X."/>
            <person name="Wang C.C."/>
            <person name="Yang T.C."/>
            <person name="Huo Q.B."/>
            <person name="Li W."/>
            <person name="Chen H.Y."/>
            <person name="Chen S.E."/>
            <person name="Zhou L.G."/>
            <person name="Ni X.B."/>
            <person name="Tian J.H."/>
            <person name="Sheng Y."/>
            <person name="Liu T."/>
            <person name="Pan Y.S."/>
            <person name="Xia L.Y."/>
            <person name="Li J."/>
            <person name="Zhao F."/>
            <person name="Cao W.C."/>
        </authorList>
    </citation>
    <scope>NUCLEOTIDE SEQUENCE [LARGE SCALE GENOMIC DNA]</scope>
    <source>
        <strain evidence="1">Iper-2018</strain>
    </source>
</reference>
<protein>
    <submittedName>
        <fullName evidence="1">Uncharacterized protein</fullName>
    </submittedName>
</protein>
<proteinExistence type="predicted"/>
<sequence>MYAQPYVAGMPESDDYSLCLFMGNVGSRVFGIVYVGIIETFQVSREEATWPLTIFDVVTSFANLLFGFICRRSSPRAVLLGCSFLGPVAIALCYFAPNVAFITGFYGAVNGIAFSGLMVGLHVVIAQYFEKRRATAFSVFYTLAGLNTFFVPPIIEHSLAEFGVRGAMLILGAISLNAFPAAIILRSPPWADPTRQRHRFTPRPASKEAVQHADENVSLTNDNKANNVTSGNNTTRKPSKTSPSTDAKTDSSSFNAAKNFLTLRFWVDSTSFGVVYLSLALFVMLVVDLAKDRGVSTADSVYLFHAFSVGDVVMRALNGWIVDAGLLSVNSIMGLGFFVQGIGFVLMVYGVALPALVVASFLLGASIGFRMSLGTIVLILDFGVEALPIMIGGLGVVTALNSWVRAPLVGIAFSGLMVGLHVVIAQYFEKRRAAAFSVFYTLAGLNTFFVPPIIEHSLAEFGVRGAMLILGAISLNAFPAAIILRSPPWADPTRQRHRFTPRPASKEAVQHADENVSLTNDNKANNVTPGNNGTRKPSKTSPSTDAKMDSSSFNAAKNFLTLRFWVDSTSFGVVYLSLALFVMLVVDLAKDRGVSTADSVYLFHAFSVGDVVMRALNGWIVDAGLLSVNSIMGLGFFVQGIGFVLMVYGVALPALVVASFLLGASIGFRMSLGTIVLILDFGVEALPIMIGGLGVVTALNSWVRAPLVGYFRDKHGSYDGVMLIMAIVSLVYLLIWEASKWLPIRNTSLFSATKSKYFQGLGGKHQPIKA</sequence>
<evidence type="ECO:0000313" key="1">
    <source>
        <dbReference type="EMBL" id="KAG0427311.1"/>
    </source>
</evidence>
<dbReference type="EMBL" id="JABSTQ010009641">
    <property type="protein sequence ID" value="KAG0427311.1"/>
    <property type="molecule type" value="Genomic_DNA"/>
</dbReference>